<name>A0A8J5JS86_HOMAM</name>
<gene>
    <name evidence="1" type="ORF">Hamer_G017469</name>
</gene>
<protein>
    <submittedName>
        <fullName evidence="1">Uncharacterized protein</fullName>
    </submittedName>
</protein>
<sequence>MKGVTCLSVTNSADHYDPVFTSYEVWYSDIMEEIVNNFKSCSLVADEQYLHEPPEPRPYGVRSGTTSPT</sequence>
<evidence type="ECO:0000313" key="2">
    <source>
        <dbReference type="Proteomes" id="UP000747542"/>
    </source>
</evidence>
<evidence type="ECO:0000313" key="1">
    <source>
        <dbReference type="EMBL" id="KAG7160018.1"/>
    </source>
</evidence>
<proteinExistence type="predicted"/>
<dbReference type="Proteomes" id="UP000747542">
    <property type="component" value="Unassembled WGS sequence"/>
</dbReference>
<dbReference type="AlphaFoldDB" id="A0A8J5JS86"/>
<dbReference type="EMBL" id="JAHLQT010031743">
    <property type="protein sequence ID" value="KAG7160018.1"/>
    <property type="molecule type" value="Genomic_DNA"/>
</dbReference>
<keyword evidence="2" id="KW-1185">Reference proteome</keyword>
<organism evidence="1 2">
    <name type="scientific">Homarus americanus</name>
    <name type="common">American lobster</name>
    <dbReference type="NCBI Taxonomy" id="6706"/>
    <lineage>
        <taxon>Eukaryota</taxon>
        <taxon>Metazoa</taxon>
        <taxon>Ecdysozoa</taxon>
        <taxon>Arthropoda</taxon>
        <taxon>Crustacea</taxon>
        <taxon>Multicrustacea</taxon>
        <taxon>Malacostraca</taxon>
        <taxon>Eumalacostraca</taxon>
        <taxon>Eucarida</taxon>
        <taxon>Decapoda</taxon>
        <taxon>Pleocyemata</taxon>
        <taxon>Astacidea</taxon>
        <taxon>Nephropoidea</taxon>
        <taxon>Nephropidae</taxon>
        <taxon>Homarus</taxon>
    </lineage>
</organism>
<accession>A0A8J5JS86</accession>
<reference evidence="1" key="1">
    <citation type="journal article" date="2021" name="Sci. Adv.">
        <title>The American lobster genome reveals insights on longevity, neural, and immune adaptations.</title>
        <authorList>
            <person name="Polinski J.M."/>
            <person name="Zimin A.V."/>
            <person name="Clark K.F."/>
            <person name="Kohn A.B."/>
            <person name="Sadowski N."/>
            <person name="Timp W."/>
            <person name="Ptitsyn A."/>
            <person name="Khanna P."/>
            <person name="Romanova D.Y."/>
            <person name="Williams P."/>
            <person name="Greenwood S.J."/>
            <person name="Moroz L.L."/>
            <person name="Walt D.R."/>
            <person name="Bodnar A.G."/>
        </authorList>
    </citation>
    <scope>NUCLEOTIDE SEQUENCE</scope>
    <source>
        <strain evidence="1">GMGI-L3</strain>
    </source>
</reference>
<comment type="caution">
    <text evidence="1">The sequence shown here is derived from an EMBL/GenBank/DDBJ whole genome shotgun (WGS) entry which is preliminary data.</text>
</comment>